<comment type="caution">
    <text evidence="2">The sequence shown here is derived from an EMBL/GenBank/DDBJ whole genome shotgun (WGS) entry which is preliminary data.</text>
</comment>
<feature type="transmembrane region" description="Helical" evidence="1">
    <location>
        <begin position="56"/>
        <end position="76"/>
    </location>
</feature>
<keyword evidence="3" id="KW-1185">Reference proteome</keyword>
<dbReference type="Pfam" id="PF06912">
    <property type="entry name" value="DUF1275"/>
    <property type="match status" value="1"/>
</dbReference>
<dbReference type="InterPro" id="IPR010699">
    <property type="entry name" value="DUF1275"/>
</dbReference>
<evidence type="ECO:0000256" key="1">
    <source>
        <dbReference type="SAM" id="Phobius"/>
    </source>
</evidence>
<dbReference type="PANTHER" id="PTHR37314">
    <property type="entry name" value="SLR0142 PROTEIN"/>
    <property type="match status" value="1"/>
</dbReference>
<proteinExistence type="predicted"/>
<keyword evidence="1" id="KW-1133">Transmembrane helix</keyword>
<keyword evidence="1" id="KW-0472">Membrane</keyword>
<dbReference type="EMBL" id="JAUQUB010000008">
    <property type="protein sequence ID" value="MDO7883669.1"/>
    <property type="molecule type" value="Genomic_DNA"/>
</dbReference>
<dbReference type="Proteomes" id="UP001241072">
    <property type="component" value="Unassembled WGS sequence"/>
</dbReference>
<dbReference type="RefSeq" id="WP_305004095.1">
    <property type="nucleotide sequence ID" value="NZ_JAUQUB010000008.1"/>
</dbReference>
<name>A0ABT9BRK1_9MICO</name>
<evidence type="ECO:0000313" key="3">
    <source>
        <dbReference type="Proteomes" id="UP001241072"/>
    </source>
</evidence>
<sequence>MPRRLSRPALAAAAGLSALAGYVDGIAFVFLGGYFVSFMSGNTTQGSVELVRGGSWWLAFVLVVAFVAGVVGGSLLGRMPARRESAVLGLVAAVLLVGALLATAGYSAAAGAALAAAMGAVNTVFITDGQAVGLTYMTGALVKVGQELVAAFRGGSRWGWAPHLVLWLAIAGGAVLGAAVYSGLGIHALWLAVGGAAVGAIVAWRSR</sequence>
<evidence type="ECO:0000313" key="2">
    <source>
        <dbReference type="EMBL" id="MDO7883669.1"/>
    </source>
</evidence>
<feature type="transmembrane region" description="Helical" evidence="1">
    <location>
        <begin position="164"/>
        <end position="181"/>
    </location>
</feature>
<dbReference type="PANTHER" id="PTHR37314:SF4">
    <property type="entry name" value="UPF0700 TRANSMEMBRANE PROTEIN YOAK"/>
    <property type="match status" value="1"/>
</dbReference>
<gene>
    <name evidence="2" type="ORF">Q5716_15660</name>
</gene>
<reference evidence="2 3" key="1">
    <citation type="submission" date="2023-07" db="EMBL/GenBank/DDBJ databases">
        <title>Protaetiibacter sp. nov WY-16 isolated from soil.</title>
        <authorList>
            <person name="Liu B."/>
            <person name="Wan Y."/>
        </authorList>
    </citation>
    <scope>NUCLEOTIDE SEQUENCE [LARGE SCALE GENOMIC DNA]</scope>
    <source>
        <strain evidence="2 3">WY-16</strain>
    </source>
</reference>
<accession>A0ABT9BRK1</accession>
<feature type="transmembrane region" description="Helical" evidence="1">
    <location>
        <begin position="88"/>
        <end position="121"/>
    </location>
</feature>
<organism evidence="2 3">
    <name type="scientific">Antiquaquibacter soli</name>
    <dbReference type="NCBI Taxonomy" id="3064523"/>
    <lineage>
        <taxon>Bacteria</taxon>
        <taxon>Bacillati</taxon>
        <taxon>Actinomycetota</taxon>
        <taxon>Actinomycetes</taxon>
        <taxon>Micrococcales</taxon>
        <taxon>Microbacteriaceae</taxon>
        <taxon>Antiquaquibacter</taxon>
    </lineage>
</organism>
<keyword evidence="1" id="KW-0812">Transmembrane</keyword>
<protein>
    <submittedName>
        <fullName evidence="2">DUF1275 family protein</fullName>
    </submittedName>
</protein>
<feature type="transmembrane region" description="Helical" evidence="1">
    <location>
        <begin position="133"/>
        <end position="152"/>
    </location>
</feature>
<feature type="transmembrane region" description="Helical" evidence="1">
    <location>
        <begin position="187"/>
        <end position="204"/>
    </location>
</feature>